<keyword evidence="3" id="KW-0131">Cell cycle</keyword>
<comment type="similarity">
    <text evidence="1">Belongs to the CDC123 family.</text>
</comment>
<dbReference type="Proteomes" id="UP001150062">
    <property type="component" value="Unassembled WGS sequence"/>
</dbReference>
<keyword evidence="3" id="KW-0132">Cell division</keyword>
<keyword evidence="2" id="KW-1133">Transmembrane helix</keyword>
<dbReference type="EMBL" id="JAOAOG010000266">
    <property type="protein sequence ID" value="KAJ6234874.1"/>
    <property type="molecule type" value="Genomic_DNA"/>
</dbReference>
<keyword evidence="2" id="KW-0472">Membrane</keyword>
<protein>
    <submittedName>
        <fullName evidence="3">Cell division cycle protein</fullName>
    </submittedName>
</protein>
<sequence>MSNNPFANHLIPEEYYNEFTDEEFLNLGIKSEDLMKYRIFNFELKVDLKLWYEPVKDYTYRTEILNLTNEEVECLLNRMIEIDRHFFDDDKKKSKEFLDLNNRRDILEGIEKKIDDIIKEKFSENGCFIKTPLRSPKDVPTYSAKKEWLKDFGKVIDKMKITNYPEQLLQYSVAITKALKCTSGSDAMFLLCSSSRVKSDLRKFLKFPKHQAYLVLREFDDAIVRNPGEEFRGFVYNSKLTALSQYNTFEIFKETLSKKDYYQKLITEFWEKELKEKIPIKHYVVDFYVTEEKVIMIEVNPFFMGTGACNFNWAKDYTALKNGPFQFRMTETQKYHGQDLVDMYFGNPWRKLIFQKRQDHQKKVRNQKIFLLIAVLIVIFAILIKVFLVK</sequence>
<reference evidence="3" key="1">
    <citation type="submission" date="2022-08" db="EMBL/GenBank/DDBJ databases">
        <title>Novel sulfate-reducing endosymbionts in the free-living metamonad Anaeramoeba.</title>
        <authorList>
            <person name="Jerlstrom-Hultqvist J."/>
            <person name="Cepicka I."/>
            <person name="Gallot-Lavallee L."/>
            <person name="Salas-Leiva D."/>
            <person name="Curtis B.A."/>
            <person name="Zahonova K."/>
            <person name="Pipaliya S."/>
            <person name="Dacks J."/>
            <person name="Roger A.J."/>
        </authorList>
    </citation>
    <scope>NUCLEOTIDE SEQUENCE</scope>
    <source>
        <strain evidence="3">Schooner1</strain>
    </source>
</reference>
<dbReference type="GO" id="GO:0051301">
    <property type="term" value="P:cell division"/>
    <property type="evidence" value="ECO:0007669"/>
    <property type="project" value="UniProtKB-KW"/>
</dbReference>
<keyword evidence="2" id="KW-0812">Transmembrane</keyword>
<evidence type="ECO:0000313" key="3">
    <source>
        <dbReference type="EMBL" id="KAJ6234874.1"/>
    </source>
</evidence>
<dbReference type="InterPro" id="IPR009772">
    <property type="entry name" value="CDC123"/>
</dbReference>
<dbReference type="PANTHER" id="PTHR15323">
    <property type="entry name" value="D123 PROTEIN"/>
    <property type="match status" value="1"/>
</dbReference>
<dbReference type="Pfam" id="PF07065">
    <property type="entry name" value="D123"/>
    <property type="match status" value="1"/>
</dbReference>
<gene>
    <name evidence="3" type="ORF">M0813_28851</name>
</gene>
<evidence type="ECO:0000256" key="2">
    <source>
        <dbReference type="SAM" id="Phobius"/>
    </source>
</evidence>
<comment type="caution">
    <text evidence="3">The sequence shown here is derived from an EMBL/GenBank/DDBJ whole genome shotgun (WGS) entry which is preliminary data.</text>
</comment>
<proteinExistence type="inferred from homology"/>
<accession>A0ABQ8XS31</accession>
<dbReference type="PANTHER" id="PTHR15323:SF6">
    <property type="entry name" value="CELL DIVISION CYCLE PROTEIN 123 HOMOLOG"/>
    <property type="match status" value="1"/>
</dbReference>
<name>A0ABQ8XS31_9EUKA</name>
<evidence type="ECO:0000313" key="4">
    <source>
        <dbReference type="Proteomes" id="UP001150062"/>
    </source>
</evidence>
<evidence type="ECO:0000256" key="1">
    <source>
        <dbReference type="ARBA" id="ARBA00011047"/>
    </source>
</evidence>
<organism evidence="3 4">
    <name type="scientific">Anaeramoeba flamelloides</name>
    <dbReference type="NCBI Taxonomy" id="1746091"/>
    <lineage>
        <taxon>Eukaryota</taxon>
        <taxon>Metamonada</taxon>
        <taxon>Anaeramoebidae</taxon>
        <taxon>Anaeramoeba</taxon>
    </lineage>
</organism>
<keyword evidence="4" id="KW-1185">Reference proteome</keyword>
<feature type="transmembrane region" description="Helical" evidence="2">
    <location>
        <begin position="369"/>
        <end position="388"/>
    </location>
</feature>